<feature type="transmembrane region" description="Helical" evidence="7">
    <location>
        <begin position="132"/>
        <end position="154"/>
    </location>
</feature>
<protein>
    <recommendedName>
        <fullName evidence="2">glucuronosyltransferase</fullName>
        <ecNumber evidence="2">2.4.1.17</ecNumber>
    </recommendedName>
</protein>
<name>A0A9P1IU28_9PELO</name>
<dbReference type="Proteomes" id="UP001152747">
    <property type="component" value="Unassembled WGS sequence"/>
</dbReference>
<evidence type="ECO:0000313" key="9">
    <source>
        <dbReference type="Proteomes" id="UP001152747"/>
    </source>
</evidence>
<keyword evidence="7" id="KW-0472">Membrane</keyword>
<dbReference type="EC" id="2.4.1.17" evidence="2"/>
<comment type="similarity">
    <text evidence="1">Belongs to the UDP-glycosyltransferase family.</text>
</comment>
<proteinExistence type="inferred from homology"/>
<evidence type="ECO:0000256" key="7">
    <source>
        <dbReference type="SAM" id="Phobius"/>
    </source>
</evidence>
<sequence>MPQSALLADKRVKLFITHGGLASTMEVAYSGKPALVVPLFSDQFHNGMMLSRHKGAITYDKYELANPTKLIANVRQILETPSFLENAELLAKVLHNQPIQPKQLLLSHMEFAAKFPNLKSLVPENNFNNLIAFYYLDAYLVILGFSIYIIYLLSKLLKFRIFKMKKD</sequence>
<comment type="caution">
    <text evidence="8">The sequence shown here is derived from an EMBL/GenBank/DDBJ whole genome shotgun (WGS) entry which is preliminary data.</text>
</comment>
<keyword evidence="7" id="KW-0812">Transmembrane</keyword>
<keyword evidence="7" id="KW-1133">Transmembrane helix</keyword>
<dbReference type="CDD" id="cd03784">
    <property type="entry name" value="GT1_Gtf-like"/>
    <property type="match status" value="1"/>
</dbReference>
<dbReference type="PANTHER" id="PTHR48043:SF23">
    <property type="entry name" value="UDP-GLUCURONOSYLTRANSFERASE"/>
    <property type="match status" value="1"/>
</dbReference>
<dbReference type="AlphaFoldDB" id="A0A9P1IU28"/>
<dbReference type="Gene3D" id="3.40.50.2000">
    <property type="entry name" value="Glycogen Phosphorylase B"/>
    <property type="match status" value="1"/>
</dbReference>
<comment type="catalytic activity">
    <reaction evidence="6">
        <text>glucuronate acceptor + UDP-alpha-D-glucuronate = acceptor beta-D-glucuronoside + UDP + H(+)</text>
        <dbReference type="Rhea" id="RHEA:21032"/>
        <dbReference type="ChEBI" id="CHEBI:15378"/>
        <dbReference type="ChEBI" id="CHEBI:58052"/>
        <dbReference type="ChEBI" id="CHEBI:58223"/>
        <dbReference type="ChEBI" id="CHEBI:132367"/>
        <dbReference type="ChEBI" id="CHEBI:132368"/>
        <dbReference type="EC" id="2.4.1.17"/>
    </reaction>
</comment>
<gene>
    <name evidence="8" type="ORF">CAMP_LOCUS13867</name>
</gene>
<evidence type="ECO:0000256" key="6">
    <source>
        <dbReference type="ARBA" id="ARBA00047475"/>
    </source>
</evidence>
<dbReference type="Pfam" id="PF00201">
    <property type="entry name" value="UDPGT"/>
    <property type="match status" value="1"/>
</dbReference>
<evidence type="ECO:0000256" key="2">
    <source>
        <dbReference type="ARBA" id="ARBA00012544"/>
    </source>
</evidence>
<evidence type="ECO:0000256" key="4">
    <source>
        <dbReference type="ARBA" id="ARBA00022679"/>
    </source>
</evidence>
<dbReference type="GO" id="GO:0015020">
    <property type="term" value="F:glucuronosyltransferase activity"/>
    <property type="evidence" value="ECO:0007669"/>
    <property type="project" value="UniProtKB-EC"/>
</dbReference>
<dbReference type="InterPro" id="IPR050271">
    <property type="entry name" value="UDP-glycosyltransferase"/>
</dbReference>
<dbReference type="InterPro" id="IPR002213">
    <property type="entry name" value="UDP_glucos_trans"/>
</dbReference>
<evidence type="ECO:0000313" key="8">
    <source>
        <dbReference type="EMBL" id="CAI5451230.1"/>
    </source>
</evidence>
<dbReference type="PANTHER" id="PTHR48043">
    <property type="entry name" value="EG:EG0003.4 PROTEIN-RELATED"/>
    <property type="match status" value="1"/>
</dbReference>
<dbReference type="EMBL" id="CANHGI010000005">
    <property type="protein sequence ID" value="CAI5451230.1"/>
    <property type="molecule type" value="Genomic_DNA"/>
</dbReference>
<evidence type="ECO:0000256" key="3">
    <source>
        <dbReference type="ARBA" id="ARBA00022676"/>
    </source>
</evidence>
<keyword evidence="3" id="KW-0328">Glycosyltransferase</keyword>
<evidence type="ECO:0000256" key="1">
    <source>
        <dbReference type="ARBA" id="ARBA00009995"/>
    </source>
</evidence>
<keyword evidence="5" id="KW-0732">Signal</keyword>
<organism evidence="8 9">
    <name type="scientific">Caenorhabditis angaria</name>
    <dbReference type="NCBI Taxonomy" id="860376"/>
    <lineage>
        <taxon>Eukaryota</taxon>
        <taxon>Metazoa</taxon>
        <taxon>Ecdysozoa</taxon>
        <taxon>Nematoda</taxon>
        <taxon>Chromadorea</taxon>
        <taxon>Rhabditida</taxon>
        <taxon>Rhabditina</taxon>
        <taxon>Rhabditomorpha</taxon>
        <taxon>Rhabditoidea</taxon>
        <taxon>Rhabditidae</taxon>
        <taxon>Peloderinae</taxon>
        <taxon>Caenorhabditis</taxon>
    </lineage>
</organism>
<dbReference type="OrthoDB" id="5835829at2759"/>
<keyword evidence="9" id="KW-1185">Reference proteome</keyword>
<keyword evidence="4" id="KW-0808">Transferase</keyword>
<reference evidence="8" key="1">
    <citation type="submission" date="2022-11" db="EMBL/GenBank/DDBJ databases">
        <authorList>
            <person name="Kikuchi T."/>
        </authorList>
    </citation>
    <scope>NUCLEOTIDE SEQUENCE</scope>
    <source>
        <strain evidence="8">PS1010</strain>
    </source>
</reference>
<dbReference type="SUPFAM" id="SSF53756">
    <property type="entry name" value="UDP-Glycosyltransferase/glycogen phosphorylase"/>
    <property type="match status" value="1"/>
</dbReference>
<accession>A0A9P1IU28</accession>
<evidence type="ECO:0000256" key="5">
    <source>
        <dbReference type="ARBA" id="ARBA00022729"/>
    </source>
</evidence>